<dbReference type="PATRIC" id="fig|281456.6.peg.404"/>
<dbReference type="EMBL" id="LGTE01000002">
    <property type="protein sequence ID" value="KNZ70706.1"/>
    <property type="molecule type" value="Genomic_DNA"/>
</dbReference>
<gene>
    <name evidence="1" type="ORF">Tfer_0384</name>
</gene>
<sequence>MTNLKKRVAYLQGLAEGMDIDDGSKEGRILAGIIDVLGEMAEQIEDIEAAQSDLEDYVESIDEDLYNLEGDVHGADIEEYMEVECPNCGQIVCFDAGIVDDEDLIEVTCPNCDEVVYVNDEEILDDTEDAVLEAGNDNRMVSSKDTEDI</sequence>
<dbReference type="Proteomes" id="UP000037175">
    <property type="component" value="Unassembled WGS sequence"/>
</dbReference>
<dbReference type="NCBIfam" id="NF045650">
    <property type="entry name" value="CD1247_Nterm"/>
    <property type="match status" value="1"/>
</dbReference>
<evidence type="ECO:0000313" key="2">
    <source>
        <dbReference type="Proteomes" id="UP000037175"/>
    </source>
</evidence>
<reference evidence="2" key="1">
    <citation type="submission" date="2015-07" db="EMBL/GenBank/DDBJ databases">
        <title>Complete Genome of Thermincola ferriacetica strain Z-0001T.</title>
        <authorList>
            <person name="Lusk B."/>
            <person name="Badalamenti J.P."/>
            <person name="Parameswaran P."/>
            <person name="Bond D.R."/>
            <person name="Torres C.I."/>
        </authorList>
    </citation>
    <scope>NUCLEOTIDE SEQUENCE [LARGE SCALE GENOMIC DNA]</scope>
    <source>
        <strain evidence="2">Z-0001</strain>
    </source>
</reference>
<evidence type="ECO:0000313" key="1">
    <source>
        <dbReference type="EMBL" id="KNZ70706.1"/>
    </source>
</evidence>
<proteinExistence type="predicted"/>
<comment type="caution">
    <text evidence="1">The sequence shown here is derived from an EMBL/GenBank/DDBJ whole genome shotgun (WGS) entry which is preliminary data.</text>
</comment>
<dbReference type="InterPro" id="IPR054688">
    <property type="entry name" value="CD1247_N"/>
</dbReference>
<protein>
    <recommendedName>
        <fullName evidence="3">AraC family transcriptional regulator</fullName>
    </recommendedName>
</protein>
<organism evidence="1 2">
    <name type="scientific">Thermincola ferriacetica</name>
    <dbReference type="NCBI Taxonomy" id="281456"/>
    <lineage>
        <taxon>Bacteria</taxon>
        <taxon>Bacillati</taxon>
        <taxon>Bacillota</taxon>
        <taxon>Clostridia</taxon>
        <taxon>Eubacteriales</taxon>
        <taxon>Thermincolaceae</taxon>
        <taxon>Thermincola</taxon>
    </lineage>
</organism>
<evidence type="ECO:0008006" key="3">
    <source>
        <dbReference type="Google" id="ProtNLM"/>
    </source>
</evidence>
<dbReference type="RefSeq" id="WP_052216633.1">
    <property type="nucleotide sequence ID" value="NZ_LGTE01000002.1"/>
</dbReference>
<dbReference type="AlphaFoldDB" id="A0A0L6W5G0"/>
<keyword evidence="2" id="KW-1185">Reference proteome</keyword>
<accession>A0A0L6W5G0</accession>
<name>A0A0L6W5G0_9FIRM</name>